<dbReference type="GO" id="GO:0008270">
    <property type="term" value="F:zinc ion binding"/>
    <property type="evidence" value="ECO:0007669"/>
    <property type="project" value="UniProtKB-KW"/>
</dbReference>
<dbReference type="InterPro" id="IPR058981">
    <property type="entry name" value="MGRN1/RNF157-like_N"/>
</dbReference>
<dbReference type="InterPro" id="IPR045194">
    <property type="entry name" value="MGRN1/RNF157-like"/>
</dbReference>
<evidence type="ECO:0000256" key="5">
    <source>
        <dbReference type="ARBA" id="ARBA00022707"/>
    </source>
</evidence>
<evidence type="ECO:0000256" key="6">
    <source>
        <dbReference type="ARBA" id="ARBA00022723"/>
    </source>
</evidence>
<name>A0AAV8SHN8_9ROSI</name>
<evidence type="ECO:0000256" key="12">
    <source>
        <dbReference type="PROSITE-ProRule" id="PRU00175"/>
    </source>
</evidence>
<comment type="caution">
    <text evidence="15">The sequence shown here is derived from an EMBL/GenBank/DDBJ whole genome shotgun (WGS) entry which is preliminary data.</text>
</comment>
<dbReference type="InterPro" id="IPR013083">
    <property type="entry name" value="Znf_RING/FYVE/PHD"/>
</dbReference>
<gene>
    <name evidence="15" type="ORF">K2173_016749</name>
</gene>
<evidence type="ECO:0000256" key="13">
    <source>
        <dbReference type="SAM" id="MobiDB-lite"/>
    </source>
</evidence>
<dbReference type="FunFam" id="3.30.40.10:FF:000115">
    <property type="entry name" value="probable E3 ubiquitin-protein ligase LOG2"/>
    <property type="match status" value="1"/>
</dbReference>
<evidence type="ECO:0000256" key="7">
    <source>
        <dbReference type="ARBA" id="ARBA00022771"/>
    </source>
</evidence>
<keyword evidence="10" id="KW-0449">Lipoprotein</keyword>
<dbReference type="CDD" id="cd16789">
    <property type="entry name" value="mRING-HC-C3HC5_MGRN1-like"/>
    <property type="match status" value="1"/>
</dbReference>
<dbReference type="InterPro" id="IPR001841">
    <property type="entry name" value="Znf_RING"/>
</dbReference>
<dbReference type="Pfam" id="PF13920">
    <property type="entry name" value="zf-C3HC4_3"/>
    <property type="match status" value="1"/>
</dbReference>
<dbReference type="GO" id="GO:0016567">
    <property type="term" value="P:protein ubiquitination"/>
    <property type="evidence" value="ECO:0007669"/>
    <property type="project" value="TreeGrafter"/>
</dbReference>
<feature type="region of interest" description="Disordered" evidence="13">
    <location>
        <begin position="1"/>
        <end position="61"/>
    </location>
</feature>
<comment type="similarity">
    <text evidence="11">Belongs to the RING-type zinc finger family. LOG2 subfamily.</text>
</comment>
<evidence type="ECO:0000256" key="9">
    <source>
        <dbReference type="ARBA" id="ARBA00022833"/>
    </source>
</evidence>
<proteinExistence type="inferred from homology"/>
<evidence type="ECO:0000256" key="11">
    <source>
        <dbReference type="ARBA" id="ARBA00025721"/>
    </source>
</evidence>
<evidence type="ECO:0000259" key="14">
    <source>
        <dbReference type="PROSITE" id="PS50089"/>
    </source>
</evidence>
<dbReference type="PANTHER" id="PTHR22996:SF0">
    <property type="entry name" value="RE60872P-RELATED"/>
    <property type="match status" value="1"/>
</dbReference>
<dbReference type="PANTHER" id="PTHR22996">
    <property type="entry name" value="MAHOGUNIN"/>
    <property type="match status" value="1"/>
</dbReference>
<dbReference type="Proteomes" id="UP001159364">
    <property type="component" value="Linkage Group LG11"/>
</dbReference>
<dbReference type="SUPFAM" id="SSF57850">
    <property type="entry name" value="RING/U-box"/>
    <property type="match status" value="1"/>
</dbReference>
<reference evidence="15 16" key="1">
    <citation type="submission" date="2021-09" db="EMBL/GenBank/DDBJ databases">
        <title>Genomic insights and catalytic innovation underlie evolution of tropane alkaloids biosynthesis.</title>
        <authorList>
            <person name="Wang Y.-J."/>
            <person name="Tian T."/>
            <person name="Huang J.-P."/>
            <person name="Huang S.-X."/>
        </authorList>
    </citation>
    <scope>NUCLEOTIDE SEQUENCE [LARGE SCALE GENOMIC DNA]</scope>
    <source>
        <strain evidence="15">KIB-2018</strain>
        <tissue evidence="15">Leaf</tissue>
    </source>
</reference>
<dbReference type="SMART" id="SM00184">
    <property type="entry name" value="RING"/>
    <property type="match status" value="1"/>
</dbReference>
<sequence length="338" mass="37479">MGNAGSHSRRSHHHHHHHRTEPAPQSQPHMTTNQYVFAAPSHYPNANPSQGHRHHAHGYLPPLPLPFPQSYHRYPAGTGGASPSALTPFVEHQKAVTIRNNVNIRKETIRVEEDDQSPGNFLVAFTFDAVSPGSITVVYFAKEGGGCNLIATKESILKPVTVSFEPGLGQKFRQPSGTGIGFTAFEEAMLTKEHDDGVYPLVVKAEAFHPNIDESETSPTVPNGNSQMTFAVFDRKEKDEYVVHVMKQILWANNMRYELQEIYGIGNSVDAESDGNDPAKECVICMSEPRDTTVLPCRHMCMCSGCAKVLQFRTNRCPICRQPVERLLEIKVNDGTGK</sequence>
<dbReference type="Gene3D" id="3.30.40.10">
    <property type="entry name" value="Zinc/RING finger domain, C3HC4 (zinc finger)"/>
    <property type="match status" value="1"/>
</dbReference>
<keyword evidence="16" id="KW-1185">Reference proteome</keyword>
<keyword evidence="4" id="KW-0808">Transferase</keyword>
<feature type="compositionally biased region" description="Polar residues" evidence="13">
    <location>
        <begin position="23"/>
        <end position="35"/>
    </location>
</feature>
<evidence type="ECO:0000256" key="10">
    <source>
        <dbReference type="ARBA" id="ARBA00023288"/>
    </source>
</evidence>
<evidence type="ECO:0000256" key="8">
    <source>
        <dbReference type="ARBA" id="ARBA00022786"/>
    </source>
</evidence>
<evidence type="ECO:0000256" key="4">
    <source>
        <dbReference type="ARBA" id="ARBA00022679"/>
    </source>
</evidence>
<feature type="domain" description="RING-type" evidence="14">
    <location>
        <begin position="282"/>
        <end position="321"/>
    </location>
</feature>
<evidence type="ECO:0000256" key="2">
    <source>
        <dbReference type="ARBA" id="ARBA00004906"/>
    </source>
</evidence>
<dbReference type="InterPro" id="IPR045195">
    <property type="entry name" value="LOG2-like_mRING_C3HC5"/>
</dbReference>
<dbReference type="AlphaFoldDB" id="A0AAV8SHN8"/>
<comment type="pathway">
    <text evidence="2">Protein modification; protein ubiquitination.</text>
</comment>
<keyword evidence="9" id="KW-0862">Zinc</keyword>
<keyword evidence="7 12" id="KW-0863">Zinc-finger</keyword>
<dbReference type="PROSITE" id="PS50089">
    <property type="entry name" value="ZF_RING_2"/>
    <property type="match status" value="1"/>
</dbReference>
<evidence type="ECO:0000313" key="15">
    <source>
        <dbReference type="EMBL" id="KAJ8751519.1"/>
    </source>
</evidence>
<evidence type="ECO:0000256" key="3">
    <source>
        <dbReference type="ARBA" id="ARBA00012483"/>
    </source>
</evidence>
<dbReference type="GO" id="GO:0061630">
    <property type="term" value="F:ubiquitin protein ligase activity"/>
    <property type="evidence" value="ECO:0007669"/>
    <property type="project" value="UniProtKB-EC"/>
</dbReference>
<organism evidence="15 16">
    <name type="scientific">Erythroxylum novogranatense</name>
    <dbReference type="NCBI Taxonomy" id="1862640"/>
    <lineage>
        <taxon>Eukaryota</taxon>
        <taxon>Viridiplantae</taxon>
        <taxon>Streptophyta</taxon>
        <taxon>Embryophyta</taxon>
        <taxon>Tracheophyta</taxon>
        <taxon>Spermatophyta</taxon>
        <taxon>Magnoliopsida</taxon>
        <taxon>eudicotyledons</taxon>
        <taxon>Gunneridae</taxon>
        <taxon>Pentapetalae</taxon>
        <taxon>rosids</taxon>
        <taxon>fabids</taxon>
        <taxon>Malpighiales</taxon>
        <taxon>Erythroxylaceae</taxon>
        <taxon>Erythroxylum</taxon>
    </lineage>
</organism>
<keyword evidence="5" id="KW-0519">Myristate</keyword>
<keyword evidence="6" id="KW-0479">Metal-binding</keyword>
<comment type="catalytic activity">
    <reaction evidence="1">
        <text>S-ubiquitinyl-[E2 ubiquitin-conjugating enzyme]-L-cysteine + [acceptor protein]-L-lysine = [E2 ubiquitin-conjugating enzyme]-L-cysteine + N(6)-ubiquitinyl-[acceptor protein]-L-lysine.</text>
        <dbReference type="EC" id="2.3.2.27"/>
    </reaction>
</comment>
<accession>A0AAV8SHN8</accession>
<feature type="compositionally biased region" description="Basic residues" evidence="13">
    <location>
        <begin position="7"/>
        <end position="19"/>
    </location>
</feature>
<dbReference type="EMBL" id="JAIWQS010000011">
    <property type="protein sequence ID" value="KAJ8751519.1"/>
    <property type="molecule type" value="Genomic_DNA"/>
</dbReference>
<protein>
    <recommendedName>
        <fullName evidence="3">RING-type E3 ubiquitin transferase</fullName>
        <ecNumber evidence="3">2.3.2.27</ecNumber>
    </recommendedName>
</protein>
<dbReference type="EC" id="2.3.2.27" evidence="3"/>
<dbReference type="Pfam" id="PF26192">
    <property type="entry name" value="RNF157-like_N"/>
    <property type="match status" value="1"/>
</dbReference>
<evidence type="ECO:0000313" key="16">
    <source>
        <dbReference type="Proteomes" id="UP001159364"/>
    </source>
</evidence>
<keyword evidence="8" id="KW-0833">Ubl conjugation pathway</keyword>
<evidence type="ECO:0000256" key="1">
    <source>
        <dbReference type="ARBA" id="ARBA00000900"/>
    </source>
</evidence>